<keyword evidence="3" id="KW-1185">Reference proteome</keyword>
<evidence type="ECO:0000313" key="3">
    <source>
        <dbReference type="Proteomes" id="UP001162156"/>
    </source>
</evidence>
<dbReference type="InterPro" id="IPR004875">
    <property type="entry name" value="DDE_SF_endonuclease_dom"/>
</dbReference>
<evidence type="ECO:0000313" key="2">
    <source>
        <dbReference type="EMBL" id="KAJ8931355.1"/>
    </source>
</evidence>
<name>A0AAV8WYZ4_9CUCU</name>
<evidence type="ECO:0000259" key="1">
    <source>
        <dbReference type="Pfam" id="PF03184"/>
    </source>
</evidence>
<accession>A0AAV8WYZ4</accession>
<reference evidence="2" key="1">
    <citation type="journal article" date="2023" name="Insect Mol. Biol.">
        <title>Genome sequencing provides insights into the evolution of gene families encoding plant cell wall-degrading enzymes in longhorned beetles.</title>
        <authorList>
            <person name="Shin N.R."/>
            <person name="Okamura Y."/>
            <person name="Kirsch R."/>
            <person name="Pauchet Y."/>
        </authorList>
    </citation>
    <scope>NUCLEOTIDE SEQUENCE</scope>
    <source>
        <strain evidence="2">RBIC_L_NR</strain>
    </source>
</reference>
<dbReference type="InterPro" id="IPR050863">
    <property type="entry name" value="CenT-Element_Derived"/>
</dbReference>
<organism evidence="2 3">
    <name type="scientific">Rhamnusium bicolor</name>
    <dbReference type="NCBI Taxonomy" id="1586634"/>
    <lineage>
        <taxon>Eukaryota</taxon>
        <taxon>Metazoa</taxon>
        <taxon>Ecdysozoa</taxon>
        <taxon>Arthropoda</taxon>
        <taxon>Hexapoda</taxon>
        <taxon>Insecta</taxon>
        <taxon>Pterygota</taxon>
        <taxon>Neoptera</taxon>
        <taxon>Endopterygota</taxon>
        <taxon>Coleoptera</taxon>
        <taxon>Polyphaga</taxon>
        <taxon>Cucujiformia</taxon>
        <taxon>Chrysomeloidea</taxon>
        <taxon>Cerambycidae</taxon>
        <taxon>Lepturinae</taxon>
        <taxon>Rhagiini</taxon>
        <taxon>Rhamnusium</taxon>
    </lineage>
</organism>
<dbReference type="InterPro" id="IPR036397">
    <property type="entry name" value="RNaseH_sf"/>
</dbReference>
<dbReference type="EMBL" id="JANEYF010004391">
    <property type="protein sequence ID" value="KAJ8931355.1"/>
    <property type="molecule type" value="Genomic_DNA"/>
</dbReference>
<dbReference type="GO" id="GO:0005634">
    <property type="term" value="C:nucleus"/>
    <property type="evidence" value="ECO:0007669"/>
    <property type="project" value="TreeGrafter"/>
</dbReference>
<protein>
    <recommendedName>
        <fullName evidence="1">DDE-1 domain-containing protein</fullName>
    </recommendedName>
</protein>
<comment type="caution">
    <text evidence="2">The sequence shown here is derived from an EMBL/GenBank/DDBJ whole genome shotgun (WGS) entry which is preliminary data.</text>
</comment>
<dbReference type="PANTHER" id="PTHR19303">
    <property type="entry name" value="TRANSPOSON"/>
    <property type="match status" value="1"/>
</dbReference>
<feature type="domain" description="DDE-1" evidence="1">
    <location>
        <begin position="73"/>
        <end position="185"/>
    </location>
</feature>
<dbReference type="Proteomes" id="UP001162156">
    <property type="component" value="Unassembled WGS sequence"/>
</dbReference>
<sequence>MPGRDFALGFLSRHKKQLAVRLCQNIKRSRAAVSSKTINDYFDNLTETLKDIPPSNIINYDETNLNNDPLCCLQSETSLSTWIQGGPSKTRYNVTTSGWFDIITFTDWVKTIAVPYLKNLPGQKVLIGDNLTTHLSPEAITLCQQYNIRFAFLPSNSTHLTEPLNIAFFRPMKGAWRKILTNWRQGSGMKEPSIPKDVFPRLLNKLWSALQENLKKMYQLWIS</sequence>
<dbReference type="Gene3D" id="3.30.420.10">
    <property type="entry name" value="Ribonuclease H-like superfamily/Ribonuclease H"/>
    <property type="match status" value="1"/>
</dbReference>
<dbReference type="Pfam" id="PF03184">
    <property type="entry name" value="DDE_1"/>
    <property type="match status" value="1"/>
</dbReference>
<dbReference type="PANTHER" id="PTHR19303:SF74">
    <property type="entry name" value="POGO TRANSPOSABLE ELEMENT WITH KRAB DOMAIN"/>
    <property type="match status" value="1"/>
</dbReference>
<dbReference type="AlphaFoldDB" id="A0AAV8WYZ4"/>
<dbReference type="GO" id="GO:0003677">
    <property type="term" value="F:DNA binding"/>
    <property type="evidence" value="ECO:0007669"/>
    <property type="project" value="TreeGrafter"/>
</dbReference>
<proteinExistence type="predicted"/>
<gene>
    <name evidence="2" type="ORF">NQ314_015764</name>
</gene>